<sequence>MYNLGVIKELEEARFSNTFLRMQNERVERDLYLTRVQAHEFYREMIRKGFVFKQRLNEAINVPIEDEKSLLSQPQGSPPDA</sequence>
<name>A0ABQ5JAY9_9ASTR</name>
<dbReference type="Proteomes" id="UP001151760">
    <property type="component" value="Unassembled WGS sequence"/>
</dbReference>
<protein>
    <submittedName>
        <fullName evidence="1">Uncharacterized protein</fullName>
    </submittedName>
</protein>
<organism evidence="1 2">
    <name type="scientific">Tanacetum coccineum</name>
    <dbReference type="NCBI Taxonomy" id="301880"/>
    <lineage>
        <taxon>Eukaryota</taxon>
        <taxon>Viridiplantae</taxon>
        <taxon>Streptophyta</taxon>
        <taxon>Embryophyta</taxon>
        <taxon>Tracheophyta</taxon>
        <taxon>Spermatophyta</taxon>
        <taxon>Magnoliopsida</taxon>
        <taxon>eudicotyledons</taxon>
        <taxon>Gunneridae</taxon>
        <taxon>Pentapetalae</taxon>
        <taxon>asterids</taxon>
        <taxon>campanulids</taxon>
        <taxon>Asterales</taxon>
        <taxon>Asteraceae</taxon>
        <taxon>Asteroideae</taxon>
        <taxon>Anthemideae</taxon>
        <taxon>Anthemidinae</taxon>
        <taxon>Tanacetum</taxon>
    </lineage>
</organism>
<proteinExistence type="predicted"/>
<dbReference type="EMBL" id="BQNB010021658">
    <property type="protein sequence ID" value="GJU08702.1"/>
    <property type="molecule type" value="Genomic_DNA"/>
</dbReference>
<reference evidence="1" key="2">
    <citation type="submission" date="2022-01" db="EMBL/GenBank/DDBJ databases">
        <authorList>
            <person name="Yamashiro T."/>
            <person name="Shiraishi A."/>
            <person name="Satake H."/>
            <person name="Nakayama K."/>
        </authorList>
    </citation>
    <scope>NUCLEOTIDE SEQUENCE</scope>
</reference>
<keyword evidence="2" id="KW-1185">Reference proteome</keyword>
<evidence type="ECO:0000313" key="1">
    <source>
        <dbReference type="EMBL" id="GJU08702.1"/>
    </source>
</evidence>
<accession>A0ABQ5JAY9</accession>
<gene>
    <name evidence="1" type="ORF">Tco_1125132</name>
</gene>
<evidence type="ECO:0000313" key="2">
    <source>
        <dbReference type="Proteomes" id="UP001151760"/>
    </source>
</evidence>
<reference evidence="1" key="1">
    <citation type="journal article" date="2022" name="Int. J. Mol. Sci.">
        <title>Draft Genome of Tanacetum Coccineum: Genomic Comparison of Closely Related Tanacetum-Family Plants.</title>
        <authorList>
            <person name="Yamashiro T."/>
            <person name="Shiraishi A."/>
            <person name="Nakayama K."/>
            <person name="Satake H."/>
        </authorList>
    </citation>
    <scope>NUCLEOTIDE SEQUENCE</scope>
</reference>
<comment type="caution">
    <text evidence="1">The sequence shown here is derived from an EMBL/GenBank/DDBJ whole genome shotgun (WGS) entry which is preliminary data.</text>
</comment>